<keyword evidence="1" id="KW-0175">Coiled coil</keyword>
<evidence type="ECO:0000313" key="4">
    <source>
        <dbReference type="Proteomes" id="UP000479190"/>
    </source>
</evidence>
<gene>
    <name evidence="3" type="ORF">TBRA_LOCUS1935</name>
</gene>
<dbReference type="AlphaFoldDB" id="A0A6H5HW87"/>
<evidence type="ECO:0000313" key="3">
    <source>
        <dbReference type="EMBL" id="CAB0029911.1"/>
    </source>
</evidence>
<organism evidence="3 4">
    <name type="scientific">Trichogramma brassicae</name>
    <dbReference type="NCBI Taxonomy" id="86971"/>
    <lineage>
        <taxon>Eukaryota</taxon>
        <taxon>Metazoa</taxon>
        <taxon>Ecdysozoa</taxon>
        <taxon>Arthropoda</taxon>
        <taxon>Hexapoda</taxon>
        <taxon>Insecta</taxon>
        <taxon>Pterygota</taxon>
        <taxon>Neoptera</taxon>
        <taxon>Endopterygota</taxon>
        <taxon>Hymenoptera</taxon>
        <taxon>Apocrita</taxon>
        <taxon>Proctotrupomorpha</taxon>
        <taxon>Chalcidoidea</taxon>
        <taxon>Trichogrammatidae</taxon>
        <taxon>Trichogramma</taxon>
    </lineage>
</organism>
<proteinExistence type="predicted"/>
<feature type="region of interest" description="Disordered" evidence="2">
    <location>
        <begin position="97"/>
        <end position="147"/>
    </location>
</feature>
<name>A0A6H5HW87_9HYME</name>
<dbReference type="Proteomes" id="UP000479190">
    <property type="component" value="Unassembled WGS sequence"/>
</dbReference>
<reference evidence="3 4" key="1">
    <citation type="submission" date="2020-02" db="EMBL/GenBank/DDBJ databases">
        <authorList>
            <person name="Ferguson B K."/>
        </authorList>
    </citation>
    <scope>NUCLEOTIDE SEQUENCE [LARGE SCALE GENOMIC DNA]</scope>
</reference>
<feature type="coiled-coil region" evidence="1">
    <location>
        <begin position="152"/>
        <end position="217"/>
    </location>
</feature>
<evidence type="ECO:0000256" key="2">
    <source>
        <dbReference type="SAM" id="MobiDB-lite"/>
    </source>
</evidence>
<feature type="region of interest" description="Disordered" evidence="2">
    <location>
        <begin position="1"/>
        <end position="35"/>
    </location>
</feature>
<dbReference type="EMBL" id="CADCXV010000371">
    <property type="protein sequence ID" value="CAB0029911.1"/>
    <property type="molecule type" value="Genomic_DNA"/>
</dbReference>
<keyword evidence="4" id="KW-1185">Reference proteome</keyword>
<protein>
    <submittedName>
        <fullName evidence="3">Uncharacterized protein</fullName>
    </submittedName>
</protein>
<evidence type="ECO:0000256" key="1">
    <source>
        <dbReference type="SAM" id="Coils"/>
    </source>
</evidence>
<accession>A0A6H5HW87</accession>
<feature type="compositionally biased region" description="Low complexity" evidence="2">
    <location>
        <begin position="97"/>
        <end position="112"/>
    </location>
</feature>
<sequence length="318" mass="35969">MIKTSAGVIRPVRRSSTRARQGQKAQPTPRAASPTTQLGWWRIWLGRPRLMSGWSTQLFSPQPETLPPTREGTDVEDLIAWLATDSTPEWPILRQAPTTTPAAGTTATGANARTDRPLTLGETAEGKPSSVPQAKADAQSGEDTRARRKHDCAELKKLEEQALEQKAEARRLIRERKEAVEEEQKLRAEEEALRNSLQRLARQRAELGENLQTKTRKINLAIKHANYLDGEAADVRKAPRANQPPPQQWPEKRYKQFSRVPHPGYLVALPGETPRGRYERILRLFEVIRTPAEDRQRVLRECFPDGTPRAEKDPNARK</sequence>